<keyword evidence="5 8" id="KW-0418">Kinase</keyword>
<dbReference type="GO" id="GO:0005524">
    <property type="term" value="F:ATP binding"/>
    <property type="evidence" value="ECO:0007669"/>
    <property type="project" value="UniProtKB-KW"/>
</dbReference>
<reference evidence="8" key="2">
    <citation type="journal article" date="2024" name="Plant">
        <title>Genomic evolution and insights into agronomic trait innovations of Sesamum species.</title>
        <authorList>
            <person name="Miao H."/>
            <person name="Wang L."/>
            <person name="Qu L."/>
            <person name="Liu H."/>
            <person name="Sun Y."/>
            <person name="Le M."/>
            <person name="Wang Q."/>
            <person name="Wei S."/>
            <person name="Zheng Y."/>
            <person name="Lin W."/>
            <person name="Duan Y."/>
            <person name="Cao H."/>
            <person name="Xiong S."/>
            <person name="Wang X."/>
            <person name="Wei L."/>
            <person name="Li C."/>
            <person name="Ma Q."/>
            <person name="Ju M."/>
            <person name="Zhao R."/>
            <person name="Li G."/>
            <person name="Mu C."/>
            <person name="Tian Q."/>
            <person name="Mei H."/>
            <person name="Zhang T."/>
            <person name="Gao T."/>
            <person name="Zhang H."/>
        </authorList>
    </citation>
    <scope>NUCLEOTIDE SEQUENCE</scope>
    <source>
        <strain evidence="8">3651</strain>
    </source>
</reference>
<gene>
    <name evidence="8" type="ORF">Salat_1860400</name>
</gene>
<keyword evidence="6" id="KW-0067">ATP-binding</keyword>
<comment type="caution">
    <text evidence="8">The sequence shown here is derived from an EMBL/GenBank/DDBJ whole genome shotgun (WGS) entry which is preliminary data.</text>
</comment>
<dbReference type="InterPro" id="IPR011009">
    <property type="entry name" value="Kinase-like_dom_sf"/>
</dbReference>
<comment type="similarity">
    <text evidence="1">Belongs to the protein kinase superfamily. CMGC Ser/Thr protein kinase family. CDC2/CDKX subfamily.</text>
</comment>
<protein>
    <submittedName>
        <fullName evidence="8">Cyclin-dependent kinase G1</fullName>
    </submittedName>
</protein>
<dbReference type="Gene3D" id="1.10.510.10">
    <property type="entry name" value="Transferase(Phosphotransferase) domain 1"/>
    <property type="match status" value="2"/>
</dbReference>
<dbReference type="SUPFAM" id="SSF56112">
    <property type="entry name" value="Protein kinase-like (PK-like)"/>
    <property type="match status" value="1"/>
</dbReference>
<feature type="domain" description="Protein kinase" evidence="7">
    <location>
        <begin position="1"/>
        <end position="156"/>
    </location>
</feature>
<dbReference type="SMART" id="SM00220">
    <property type="entry name" value="S_TKc"/>
    <property type="match status" value="1"/>
</dbReference>
<dbReference type="EMBL" id="JACGWO010000007">
    <property type="protein sequence ID" value="KAK4422779.1"/>
    <property type="molecule type" value="Genomic_DNA"/>
</dbReference>
<dbReference type="PROSITE" id="PS00108">
    <property type="entry name" value="PROTEIN_KINASE_ST"/>
    <property type="match status" value="1"/>
</dbReference>
<dbReference type="PROSITE" id="PS50011">
    <property type="entry name" value="PROTEIN_KINASE_DOM"/>
    <property type="match status" value="1"/>
</dbReference>
<dbReference type="PANTHER" id="PTHR24056">
    <property type="entry name" value="CELL DIVISION PROTEIN KINASE"/>
    <property type="match status" value="1"/>
</dbReference>
<evidence type="ECO:0000259" key="7">
    <source>
        <dbReference type="PROSITE" id="PS50011"/>
    </source>
</evidence>
<dbReference type="Pfam" id="PF00069">
    <property type="entry name" value="Pkinase"/>
    <property type="match status" value="1"/>
</dbReference>
<evidence type="ECO:0000256" key="1">
    <source>
        <dbReference type="ARBA" id="ARBA00006485"/>
    </source>
</evidence>
<evidence type="ECO:0000256" key="5">
    <source>
        <dbReference type="ARBA" id="ARBA00022777"/>
    </source>
</evidence>
<evidence type="ECO:0000313" key="9">
    <source>
        <dbReference type="Proteomes" id="UP001293254"/>
    </source>
</evidence>
<evidence type="ECO:0000256" key="3">
    <source>
        <dbReference type="ARBA" id="ARBA00022679"/>
    </source>
</evidence>
<keyword evidence="2" id="KW-0723">Serine/threonine-protein kinase</keyword>
<dbReference type="Proteomes" id="UP001293254">
    <property type="component" value="Unassembled WGS sequence"/>
</dbReference>
<organism evidence="8 9">
    <name type="scientific">Sesamum alatum</name>
    <dbReference type="NCBI Taxonomy" id="300844"/>
    <lineage>
        <taxon>Eukaryota</taxon>
        <taxon>Viridiplantae</taxon>
        <taxon>Streptophyta</taxon>
        <taxon>Embryophyta</taxon>
        <taxon>Tracheophyta</taxon>
        <taxon>Spermatophyta</taxon>
        <taxon>Magnoliopsida</taxon>
        <taxon>eudicotyledons</taxon>
        <taxon>Gunneridae</taxon>
        <taxon>Pentapetalae</taxon>
        <taxon>asterids</taxon>
        <taxon>lamiids</taxon>
        <taxon>Lamiales</taxon>
        <taxon>Pedaliaceae</taxon>
        <taxon>Sesamum</taxon>
    </lineage>
</organism>
<dbReference type="GO" id="GO:0005634">
    <property type="term" value="C:nucleus"/>
    <property type="evidence" value="ECO:0007669"/>
    <property type="project" value="TreeGrafter"/>
</dbReference>
<sequence length="156" mass="17861">MKHEFYGLCKSTLREIHVPKSLPRHHSIVEFKEVVVDACDRVFVMMEHLDNDFKRLMDVKMLSMHPGEVKCMIKQLLEGFKFLQENGVLHRDLKPSNLLVNKNGELKICDFGAPEVLASAKAYSSTIDMWSVGYIMVGMMLKEVLLKGFVKLSNFA</sequence>
<evidence type="ECO:0000256" key="6">
    <source>
        <dbReference type="ARBA" id="ARBA00022840"/>
    </source>
</evidence>
<dbReference type="InterPro" id="IPR050108">
    <property type="entry name" value="CDK"/>
</dbReference>
<reference evidence="8" key="1">
    <citation type="submission" date="2020-06" db="EMBL/GenBank/DDBJ databases">
        <authorList>
            <person name="Li T."/>
            <person name="Hu X."/>
            <person name="Zhang T."/>
            <person name="Song X."/>
            <person name="Zhang H."/>
            <person name="Dai N."/>
            <person name="Sheng W."/>
            <person name="Hou X."/>
            <person name="Wei L."/>
        </authorList>
    </citation>
    <scope>NUCLEOTIDE SEQUENCE</scope>
    <source>
        <strain evidence="8">3651</strain>
        <tissue evidence="8">Leaf</tissue>
    </source>
</reference>
<proteinExistence type="inferred from homology"/>
<dbReference type="GO" id="GO:0007346">
    <property type="term" value="P:regulation of mitotic cell cycle"/>
    <property type="evidence" value="ECO:0007669"/>
    <property type="project" value="TreeGrafter"/>
</dbReference>
<dbReference type="InterPro" id="IPR008271">
    <property type="entry name" value="Ser/Thr_kinase_AS"/>
</dbReference>
<dbReference type="InterPro" id="IPR000719">
    <property type="entry name" value="Prot_kinase_dom"/>
</dbReference>
<evidence type="ECO:0000313" key="8">
    <source>
        <dbReference type="EMBL" id="KAK4422779.1"/>
    </source>
</evidence>
<keyword evidence="4" id="KW-0547">Nucleotide-binding</keyword>
<keyword evidence="9" id="KW-1185">Reference proteome</keyword>
<keyword evidence="3" id="KW-0808">Transferase</keyword>
<name>A0AAE2CI25_9LAMI</name>
<dbReference type="GO" id="GO:0004674">
    <property type="term" value="F:protein serine/threonine kinase activity"/>
    <property type="evidence" value="ECO:0007669"/>
    <property type="project" value="UniProtKB-KW"/>
</dbReference>
<dbReference type="PANTHER" id="PTHR24056:SF107">
    <property type="entry name" value="CYCLIN-DEPENDENT KINASE 11A-RELATED"/>
    <property type="match status" value="1"/>
</dbReference>
<evidence type="ECO:0000256" key="2">
    <source>
        <dbReference type="ARBA" id="ARBA00022527"/>
    </source>
</evidence>
<dbReference type="AlphaFoldDB" id="A0AAE2CI25"/>
<dbReference type="Gene3D" id="3.30.200.20">
    <property type="entry name" value="Phosphorylase Kinase, domain 1"/>
    <property type="match status" value="1"/>
</dbReference>
<evidence type="ECO:0000256" key="4">
    <source>
        <dbReference type="ARBA" id="ARBA00022741"/>
    </source>
</evidence>
<accession>A0AAE2CI25</accession>